<keyword evidence="4 5" id="KW-0378">Hydrolase</keyword>
<dbReference type="PANTHER" id="PTHR35901:SF1">
    <property type="entry name" value="EXONUCLEASE VAPC9"/>
    <property type="match status" value="1"/>
</dbReference>
<keyword evidence="3 5" id="KW-0479">Metal-binding</keyword>
<protein>
    <recommendedName>
        <fullName evidence="5">Ribonuclease VapC</fullName>
        <shortName evidence="5">RNase VapC</shortName>
        <ecNumber evidence="5">3.1.-.-</ecNumber>
    </recommendedName>
    <alternativeName>
        <fullName evidence="5">Toxin VapC</fullName>
    </alternativeName>
</protein>
<comment type="function">
    <text evidence="5">Toxic component of a toxin-antitoxin (TA) system. An RNase.</text>
</comment>
<evidence type="ECO:0000256" key="2">
    <source>
        <dbReference type="ARBA" id="ARBA00022722"/>
    </source>
</evidence>
<feature type="binding site" evidence="5">
    <location>
        <position position="6"/>
    </location>
    <ligand>
        <name>Mg(2+)</name>
        <dbReference type="ChEBI" id="CHEBI:18420"/>
    </ligand>
</feature>
<keyword evidence="5" id="KW-0460">Magnesium</keyword>
<name>A0ABW3T4F9_9CAUL</name>
<evidence type="ECO:0000313" key="8">
    <source>
        <dbReference type="Proteomes" id="UP001597216"/>
    </source>
</evidence>
<dbReference type="CDD" id="cd09874">
    <property type="entry name" value="PIN_MT3492-like"/>
    <property type="match status" value="1"/>
</dbReference>
<comment type="caution">
    <text evidence="7">The sequence shown here is derived from an EMBL/GenBank/DDBJ whole genome shotgun (WGS) entry which is preliminary data.</text>
</comment>
<evidence type="ECO:0000256" key="5">
    <source>
        <dbReference type="HAMAP-Rule" id="MF_00265"/>
    </source>
</evidence>
<dbReference type="InterPro" id="IPR022907">
    <property type="entry name" value="VapC_family"/>
</dbReference>
<gene>
    <name evidence="5" type="primary">vapC</name>
    <name evidence="7" type="ORF">ACFQ27_14880</name>
</gene>
<organism evidence="7 8">
    <name type="scientific">Phenylobacterium conjunctum</name>
    <dbReference type="NCBI Taxonomy" id="1298959"/>
    <lineage>
        <taxon>Bacteria</taxon>
        <taxon>Pseudomonadati</taxon>
        <taxon>Pseudomonadota</taxon>
        <taxon>Alphaproteobacteria</taxon>
        <taxon>Caulobacterales</taxon>
        <taxon>Caulobacteraceae</taxon>
        <taxon>Phenylobacterium</taxon>
    </lineage>
</organism>
<evidence type="ECO:0000256" key="4">
    <source>
        <dbReference type="ARBA" id="ARBA00022801"/>
    </source>
</evidence>
<dbReference type="InterPro" id="IPR002716">
    <property type="entry name" value="PIN_dom"/>
</dbReference>
<sequence length="139" mass="15001">MSVYLDASILVSLFIDDSLTQRARSLVAGSGRFLIISDFMRAELASVVARYVRTGAVSPAEAAALFADFDSWSRAFDTAETTSADVRLSEVWLRRLNLNLRAPDAVHIAIAARLGASLATFDVRMAEAARALGVLVEPI</sequence>
<dbReference type="PANTHER" id="PTHR35901">
    <property type="entry name" value="RIBONUCLEASE VAPC3"/>
    <property type="match status" value="1"/>
</dbReference>
<dbReference type="EC" id="3.1.-.-" evidence="5"/>
<comment type="cofactor">
    <cofactor evidence="5">
        <name>Mg(2+)</name>
        <dbReference type="ChEBI" id="CHEBI:18420"/>
    </cofactor>
</comment>
<keyword evidence="8" id="KW-1185">Reference proteome</keyword>
<evidence type="ECO:0000259" key="6">
    <source>
        <dbReference type="Pfam" id="PF01850"/>
    </source>
</evidence>
<evidence type="ECO:0000256" key="3">
    <source>
        <dbReference type="ARBA" id="ARBA00022723"/>
    </source>
</evidence>
<feature type="domain" description="PIN" evidence="6">
    <location>
        <begin position="3"/>
        <end position="130"/>
    </location>
</feature>
<dbReference type="InterPro" id="IPR029060">
    <property type="entry name" value="PIN-like_dom_sf"/>
</dbReference>
<keyword evidence="1 5" id="KW-1277">Toxin-antitoxin system</keyword>
<dbReference type="SUPFAM" id="SSF88723">
    <property type="entry name" value="PIN domain-like"/>
    <property type="match status" value="1"/>
</dbReference>
<dbReference type="HAMAP" id="MF_00265">
    <property type="entry name" value="VapC_Nob1"/>
    <property type="match status" value="1"/>
</dbReference>
<keyword evidence="2 5" id="KW-0540">Nuclease</keyword>
<reference evidence="8" key="1">
    <citation type="journal article" date="2019" name="Int. J. Syst. Evol. Microbiol.">
        <title>The Global Catalogue of Microorganisms (GCM) 10K type strain sequencing project: providing services to taxonomists for standard genome sequencing and annotation.</title>
        <authorList>
            <consortium name="The Broad Institute Genomics Platform"/>
            <consortium name="The Broad Institute Genome Sequencing Center for Infectious Disease"/>
            <person name="Wu L."/>
            <person name="Ma J."/>
        </authorList>
    </citation>
    <scope>NUCLEOTIDE SEQUENCE [LARGE SCALE GENOMIC DNA]</scope>
    <source>
        <strain evidence="8">CCUG 55074</strain>
    </source>
</reference>
<evidence type="ECO:0000313" key="7">
    <source>
        <dbReference type="EMBL" id="MFD1191873.1"/>
    </source>
</evidence>
<dbReference type="Pfam" id="PF01850">
    <property type="entry name" value="PIN"/>
    <property type="match status" value="1"/>
</dbReference>
<evidence type="ECO:0000256" key="1">
    <source>
        <dbReference type="ARBA" id="ARBA00022649"/>
    </source>
</evidence>
<proteinExistence type="inferred from homology"/>
<accession>A0ABW3T4F9</accession>
<dbReference type="Gene3D" id="3.40.50.1010">
    <property type="entry name" value="5'-nuclease"/>
    <property type="match status" value="1"/>
</dbReference>
<dbReference type="RefSeq" id="WP_377354135.1">
    <property type="nucleotide sequence ID" value="NZ_JBHTLQ010000036.1"/>
</dbReference>
<feature type="binding site" evidence="5">
    <location>
        <position position="104"/>
    </location>
    <ligand>
        <name>Mg(2+)</name>
        <dbReference type="ChEBI" id="CHEBI:18420"/>
    </ligand>
</feature>
<keyword evidence="5" id="KW-0800">Toxin</keyword>
<comment type="similarity">
    <text evidence="5">Belongs to the PINc/VapC protein family.</text>
</comment>
<dbReference type="InterPro" id="IPR051619">
    <property type="entry name" value="TypeII_TA_RNase_PINc/VapC"/>
</dbReference>
<dbReference type="Proteomes" id="UP001597216">
    <property type="component" value="Unassembled WGS sequence"/>
</dbReference>
<dbReference type="EMBL" id="JBHTLQ010000036">
    <property type="protein sequence ID" value="MFD1191873.1"/>
    <property type="molecule type" value="Genomic_DNA"/>
</dbReference>